<dbReference type="Proteomes" id="UP000194236">
    <property type="component" value="Unassembled WGS sequence"/>
</dbReference>
<accession>A0A1Y3BG36</accession>
<feature type="non-terminal residue" evidence="1">
    <location>
        <position position="81"/>
    </location>
</feature>
<proteinExistence type="predicted"/>
<name>A0A1Y3BG36_EURMA</name>
<sequence>MRVHKKSYTKLRCTNINEFLLLCSIGIEDDTPEKFTRRLERIIQMNIPVVIIYGENERLISKQAIQRLNEHFNIQSDDIIM</sequence>
<dbReference type="AlphaFoldDB" id="A0A1Y3BG36"/>
<dbReference type="OrthoDB" id="6490693at2759"/>
<organism evidence="1 2">
    <name type="scientific">Euroglyphus maynei</name>
    <name type="common">Mayne's house dust mite</name>
    <dbReference type="NCBI Taxonomy" id="6958"/>
    <lineage>
        <taxon>Eukaryota</taxon>
        <taxon>Metazoa</taxon>
        <taxon>Ecdysozoa</taxon>
        <taxon>Arthropoda</taxon>
        <taxon>Chelicerata</taxon>
        <taxon>Arachnida</taxon>
        <taxon>Acari</taxon>
        <taxon>Acariformes</taxon>
        <taxon>Sarcoptiformes</taxon>
        <taxon>Astigmata</taxon>
        <taxon>Psoroptidia</taxon>
        <taxon>Analgoidea</taxon>
        <taxon>Pyroglyphidae</taxon>
        <taxon>Pyroglyphinae</taxon>
        <taxon>Euroglyphus</taxon>
    </lineage>
</organism>
<reference evidence="1 2" key="1">
    <citation type="submission" date="2017-03" db="EMBL/GenBank/DDBJ databases">
        <title>Genome Survey of Euroglyphus maynei.</title>
        <authorList>
            <person name="Arlian L.G."/>
            <person name="Morgan M.S."/>
            <person name="Rider S.D."/>
        </authorList>
    </citation>
    <scope>NUCLEOTIDE SEQUENCE [LARGE SCALE GENOMIC DNA]</scope>
    <source>
        <strain evidence="1">Arlian Lab</strain>
        <tissue evidence="1">Whole body</tissue>
    </source>
</reference>
<evidence type="ECO:0000313" key="2">
    <source>
        <dbReference type="Proteomes" id="UP000194236"/>
    </source>
</evidence>
<dbReference type="EMBL" id="MUJZ01021215">
    <property type="protein sequence ID" value="OTF79822.1"/>
    <property type="molecule type" value="Genomic_DNA"/>
</dbReference>
<protein>
    <submittedName>
        <fullName evidence="1">Uncharacterized protein</fullName>
    </submittedName>
</protein>
<evidence type="ECO:0000313" key="1">
    <source>
        <dbReference type="EMBL" id="OTF79822.1"/>
    </source>
</evidence>
<gene>
    <name evidence="1" type="ORF">BLA29_013897</name>
</gene>
<comment type="caution">
    <text evidence="1">The sequence shown here is derived from an EMBL/GenBank/DDBJ whole genome shotgun (WGS) entry which is preliminary data.</text>
</comment>
<keyword evidence="2" id="KW-1185">Reference proteome</keyword>